<dbReference type="EMBL" id="JAEAOA010001575">
    <property type="protein sequence ID" value="KAK3602783.1"/>
    <property type="molecule type" value="Genomic_DNA"/>
</dbReference>
<sequence length="97" mass="10982">MVPAEEGSGRPEWSDISGNRAELKKLWHSLDRLHMMNKRFRLREGRNSAQNTHLEAGPKPTQCVMVGWSSDSISQDQLQDPNIVPFMVPVEEVSGRP</sequence>
<dbReference type="AlphaFoldDB" id="A0AAE0T3X8"/>
<comment type="caution">
    <text evidence="1">The sequence shown here is derived from an EMBL/GenBank/DDBJ whole genome shotgun (WGS) entry which is preliminary data.</text>
</comment>
<evidence type="ECO:0000313" key="2">
    <source>
        <dbReference type="Proteomes" id="UP001195483"/>
    </source>
</evidence>
<gene>
    <name evidence="1" type="ORF">CHS0354_026331</name>
</gene>
<accession>A0AAE0T3X8</accession>
<proteinExistence type="predicted"/>
<protein>
    <submittedName>
        <fullName evidence="1">Uncharacterized protein</fullName>
    </submittedName>
</protein>
<dbReference type="Proteomes" id="UP001195483">
    <property type="component" value="Unassembled WGS sequence"/>
</dbReference>
<organism evidence="1 2">
    <name type="scientific">Potamilus streckersoni</name>
    <dbReference type="NCBI Taxonomy" id="2493646"/>
    <lineage>
        <taxon>Eukaryota</taxon>
        <taxon>Metazoa</taxon>
        <taxon>Spiralia</taxon>
        <taxon>Lophotrochozoa</taxon>
        <taxon>Mollusca</taxon>
        <taxon>Bivalvia</taxon>
        <taxon>Autobranchia</taxon>
        <taxon>Heteroconchia</taxon>
        <taxon>Palaeoheterodonta</taxon>
        <taxon>Unionida</taxon>
        <taxon>Unionoidea</taxon>
        <taxon>Unionidae</taxon>
        <taxon>Ambleminae</taxon>
        <taxon>Lampsilini</taxon>
        <taxon>Potamilus</taxon>
    </lineage>
</organism>
<reference evidence="1" key="3">
    <citation type="submission" date="2023-05" db="EMBL/GenBank/DDBJ databases">
        <authorList>
            <person name="Smith C.H."/>
        </authorList>
    </citation>
    <scope>NUCLEOTIDE SEQUENCE</scope>
    <source>
        <strain evidence="1">CHS0354</strain>
        <tissue evidence="1">Mantle</tissue>
    </source>
</reference>
<name>A0AAE0T3X8_9BIVA</name>
<reference evidence="1" key="1">
    <citation type="journal article" date="2021" name="Genome Biol. Evol.">
        <title>A High-Quality Reference Genome for a Parasitic Bivalve with Doubly Uniparental Inheritance (Bivalvia: Unionida).</title>
        <authorList>
            <person name="Smith C.H."/>
        </authorList>
    </citation>
    <scope>NUCLEOTIDE SEQUENCE</scope>
    <source>
        <strain evidence="1">CHS0354</strain>
    </source>
</reference>
<evidence type="ECO:0000313" key="1">
    <source>
        <dbReference type="EMBL" id="KAK3602783.1"/>
    </source>
</evidence>
<keyword evidence="2" id="KW-1185">Reference proteome</keyword>
<reference evidence="1" key="2">
    <citation type="journal article" date="2021" name="Genome Biol. Evol.">
        <title>Developing a high-quality reference genome for a parasitic bivalve with doubly uniparental inheritance (Bivalvia: Unionida).</title>
        <authorList>
            <person name="Smith C.H."/>
        </authorList>
    </citation>
    <scope>NUCLEOTIDE SEQUENCE</scope>
    <source>
        <strain evidence="1">CHS0354</strain>
        <tissue evidence="1">Mantle</tissue>
    </source>
</reference>